<proteinExistence type="predicted"/>
<comment type="caution">
    <text evidence="1">The sequence shown here is derived from an EMBL/GenBank/DDBJ whole genome shotgun (WGS) entry which is preliminary data.</text>
</comment>
<organism evidence="1 2">
    <name type="scientific">Vanilla planifolia</name>
    <name type="common">Vanilla</name>
    <dbReference type="NCBI Taxonomy" id="51239"/>
    <lineage>
        <taxon>Eukaryota</taxon>
        <taxon>Viridiplantae</taxon>
        <taxon>Streptophyta</taxon>
        <taxon>Embryophyta</taxon>
        <taxon>Tracheophyta</taxon>
        <taxon>Spermatophyta</taxon>
        <taxon>Magnoliopsida</taxon>
        <taxon>Liliopsida</taxon>
        <taxon>Asparagales</taxon>
        <taxon>Orchidaceae</taxon>
        <taxon>Vanilloideae</taxon>
        <taxon>Vanilleae</taxon>
        <taxon>Vanilla</taxon>
    </lineage>
</organism>
<dbReference type="AlphaFoldDB" id="A0A835UJH2"/>
<dbReference type="OrthoDB" id="785381at2759"/>
<dbReference type="Proteomes" id="UP000639772">
    <property type="component" value="Chromosome 11"/>
</dbReference>
<evidence type="ECO:0000313" key="1">
    <source>
        <dbReference type="EMBL" id="KAG0463015.1"/>
    </source>
</evidence>
<dbReference type="PANTHER" id="PTHR34539">
    <property type="entry name" value="T6J4.11 PROTEIN"/>
    <property type="match status" value="1"/>
</dbReference>
<accession>A0A835UJH2</accession>
<dbReference type="PANTHER" id="PTHR34539:SF19">
    <property type="entry name" value="T6J4.11 PROTEIN"/>
    <property type="match status" value="1"/>
</dbReference>
<protein>
    <submittedName>
        <fullName evidence="1">Uncharacterized protein</fullName>
    </submittedName>
</protein>
<evidence type="ECO:0000313" key="2">
    <source>
        <dbReference type="Proteomes" id="UP000639772"/>
    </source>
</evidence>
<dbReference type="EMBL" id="JADCNM010000011">
    <property type="protein sequence ID" value="KAG0463015.1"/>
    <property type="molecule type" value="Genomic_DNA"/>
</dbReference>
<gene>
    <name evidence="1" type="ORF">HPP92_021491</name>
</gene>
<name>A0A835UJH2_VANPL</name>
<reference evidence="1 2" key="1">
    <citation type="journal article" date="2020" name="Nat. Food">
        <title>A phased Vanilla planifolia genome enables genetic improvement of flavour and production.</title>
        <authorList>
            <person name="Hasing T."/>
            <person name="Tang H."/>
            <person name="Brym M."/>
            <person name="Khazi F."/>
            <person name="Huang T."/>
            <person name="Chambers A.H."/>
        </authorList>
    </citation>
    <scope>NUCLEOTIDE SEQUENCE [LARGE SCALE GENOMIC DNA]</scope>
    <source>
        <tissue evidence="1">Leaf</tissue>
    </source>
</reference>
<sequence>MRTTRLFPSLPLFFYFVFLILRNQLAKTLSLYKTHPKHPPLTQNTPVLFLYSFPSSLHLRSACFLFLMEDISGNKREREEPDEAPAGAPEAKRLRDELFLEILDDDSYPGGEQDLASVIKSLEDEIGLPPVSGDVPQPDLGYLLEASDDELGLPPTVPLSSELDAACVDLENGRFGNIWGSDDGFKISGIEPEETAVTSAGDNGVAVNGEWFDYDDEFYAAVEFSDLQWQESLPAV</sequence>